<keyword evidence="2" id="KW-1185">Reference proteome</keyword>
<reference evidence="1 2" key="1">
    <citation type="journal article" date="2017" name="Gigascience">
        <title>Genome sequence of the small brown planthopper, Laodelphax striatellus.</title>
        <authorList>
            <person name="Zhu J."/>
            <person name="Jiang F."/>
            <person name="Wang X."/>
            <person name="Yang P."/>
            <person name="Bao Y."/>
            <person name="Zhao W."/>
            <person name="Wang W."/>
            <person name="Lu H."/>
            <person name="Wang Q."/>
            <person name="Cui N."/>
            <person name="Li J."/>
            <person name="Chen X."/>
            <person name="Luo L."/>
            <person name="Yu J."/>
            <person name="Kang L."/>
            <person name="Cui F."/>
        </authorList>
    </citation>
    <scope>NUCLEOTIDE SEQUENCE [LARGE SCALE GENOMIC DNA]</scope>
    <source>
        <strain evidence="1">Lst14</strain>
    </source>
</reference>
<comment type="caution">
    <text evidence="1">The sequence shown here is derived from an EMBL/GenBank/DDBJ whole genome shotgun (WGS) entry which is preliminary data.</text>
</comment>
<dbReference type="EMBL" id="QKKF02035384">
    <property type="protein sequence ID" value="RZF33007.1"/>
    <property type="molecule type" value="Genomic_DNA"/>
</dbReference>
<dbReference type="STRING" id="195883.A0A482WHM5"/>
<name>A0A482WHM5_LAOST</name>
<dbReference type="Proteomes" id="UP000291343">
    <property type="component" value="Unassembled WGS sequence"/>
</dbReference>
<protein>
    <submittedName>
        <fullName evidence="1">Uncharacterized protein</fullName>
    </submittedName>
</protein>
<organism evidence="1 2">
    <name type="scientific">Laodelphax striatellus</name>
    <name type="common">Small brown planthopper</name>
    <name type="synonym">Delphax striatella</name>
    <dbReference type="NCBI Taxonomy" id="195883"/>
    <lineage>
        <taxon>Eukaryota</taxon>
        <taxon>Metazoa</taxon>
        <taxon>Ecdysozoa</taxon>
        <taxon>Arthropoda</taxon>
        <taxon>Hexapoda</taxon>
        <taxon>Insecta</taxon>
        <taxon>Pterygota</taxon>
        <taxon>Neoptera</taxon>
        <taxon>Paraneoptera</taxon>
        <taxon>Hemiptera</taxon>
        <taxon>Auchenorrhyncha</taxon>
        <taxon>Fulgoroidea</taxon>
        <taxon>Delphacidae</taxon>
        <taxon>Criomorphinae</taxon>
        <taxon>Laodelphax</taxon>
    </lineage>
</organism>
<proteinExistence type="predicted"/>
<gene>
    <name evidence="1" type="ORF">LSTR_LSTR006261</name>
</gene>
<dbReference type="OrthoDB" id="416553at2759"/>
<sequence length="124" mass="14211">MLEIIRLPKKQSLIHVRDPELIRSDLKTLTPDLSQPGYTELINLSVSLNSNEATGVRDALAKYYLIRPMTILSNLKVRGEPYDGALLMNMKFSYLVKFPFNPSNIRLEEIEIPEVLNLPMLKKI</sequence>
<evidence type="ECO:0000313" key="2">
    <source>
        <dbReference type="Proteomes" id="UP000291343"/>
    </source>
</evidence>
<dbReference type="InParanoid" id="A0A482WHM5"/>
<evidence type="ECO:0000313" key="1">
    <source>
        <dbReference type="EMBL" id="RZF33007.1"/>
    </source>
</evidence>
<accession>A0A482WHM5</accession>
<dbReference type="AlphaFoldDB" id="A0A482WHM5"/>